<proteinExistence type="predicted"/>
<keyword evidence="2" id="KW-1185">Reference proteome</keyword>
<gene>
    <name evidence="1" type="ORF">J2800_000969</name>
</gene>
<reference evidence="1 2" key="1">
    <citation type="submission" date="2023-07" db="EMBL/GenBank/DDBJ databases">
        <title>Sorghum-associated microbial communities from plants grown in Nebraska, USA.</title>
        <authorList>
            <person name="Schachtman D."/>
        </authorList>
    </citation>
    <scope>NUCLEOTIDE SEQUENCE [LARGE SCALE GENOMIC DNA]</scope>
    <source>
        <strain evidence="1 2">DS2154</strain>
    </source>
</reference>
<dbReference type="EMBL" id="JAVDRL010000003">
    <property type="protein sequence ID" value="MDR6530233.1"/>
    <property type="molecule type" value="Genomic_DNA"/>
</dbReference>
<accession>A0ABU1MVW3</accession>
<name>A0ABU1MVW3_9CAUL</name>
<sequence length="139" mass="15308">MRIKHTFRLPPALGARLAEYALRRRLSQALVVEAALESFLSPDGAEQLEAALSRRLDRLSRQADRIEQVAGIILEALGLFVRFWLANTLALPEAALPAQQAKGRERYENFLSALGRRLAKGKTLSQDIAARDADAAGET</sequence>
<dbReference type="Proteomes" id="UP001262754">
    <property type="component" value="Unassembled WGS sequence"/>
</dbReference>
<protein>
    <submittedName>
        <fullName evidence="1">Transcriptional regulator</fullName>
    </submittedName>
</protein>
<dbReference type="RefSeq" id="WP_310029647.1">
    <property type="nucleotide sequence ID" value="NZ_JAVDRL010000003.1"/>
</dbReference>
<organism evidence="1 2">
    <name type="scientific">Caulobacter rhizosphaerae</name>
    <dbReference type="NCBI Taxonomy" id="2010972"/>
    <lineage>
        <taxon>Bacteria</taxon>
        <taxon>Pseudomonadati</taxon>
        <taxon>Pseudomonadota</taxon>
        <taxon>Alphaproteobacteria</taxon>
        <taxon>Caulobacterales</taxon>
        <taxon>Caulobacteraceae</taxon>
        <taxon>Caulobacter</taxon>
    </lineage>
</organism>
<evidence type="ECO:0000313" key="1">
    <source>
        <dbReference type="EMBL" id="MDR6530233.1"/>
    </source>
</evidence>
<evidence type="ECO:0000313" key="2">
    <source>
        <dbReference type="Proteomes" id="UP001262754"/>
    </source>
</evidence>
<comment type="caution">
    <text evidence="1">The sequence shown here is derived from an EMBL/GenBank/DDBJ whole genome shotgun (WGS) entry which is preliminary data.</text>
</comment>